<evidence type="ECO:0000256" key="7">
    <source>
        <dbReference type="ARBA" id="ARBA00035545"/>
    </source>
</evidence>
<dbReference type="InterPro" id="IPR007740">
    <property type="entry name" value="Ribosomal_mL49"/>
</dbReference>
<sequence length="170" mass="19982">MNKLLRCTRQYCTKPKKIVYDYYKAKSVPQDIWAETGDPKYTKTEEVKGRWGYVERLFPKLRIPPPLNATSPTGWRAPAEQVPDLPYFVERSKNHMLPVYENRVYKDRVLVTQVDTVKGDIWVFEQDLKQFLQKELGKKVETHVNEIACFVNVKGSHVELIKGWLYDKGF</sequence>
<dbReference type="AlphaFoldDB" id="A0AAV6VA46"/>
<accession>A0AAV6VA46</accession>
<dbReference type="GO" id="GO:0003735">
    <property type="term" value="F:structural constituent of ribosome"/>
    <property type="evidence" value="ECO:0007669"/>
    <property type="project" value="InterPro"/>
</dbReference>
<protein>
    <recommendedName>
        <fullName evidence="6">Large ribosomal subunit protein mL49</fullName>
    </recommendedName>
    <alternativeName>
        <fullName evidence="7">39S ribosomal protein L49, mitochondrial</fullName>
    </alternativeName>
</protein>
<dbReference type="FunFam" id="3.30.780.10:FF:000009">
    <property type="entry name" value="39S ribosomal protein L49, mitochondrial"/>
    <property type="match status" value="1"/>
</dbReference>
<comment type="caution">
    <text evidence="8">The sequence shown here is derived from an EMBL/GenBank/DDBJ whole genome shotgun (WGS) entry which is preliminary data.</text>
</comment>
<keyword evidence="4" id="KW-0496">Mitochondrion</keyword>
<dbReference type="Gene3D" id="3.30.780.10">
    <property type="entry name" value="SUI1-like domain"/>
    <property type="match status" value="1"/>
</dbReference>
<proteinExistence type="inferred from homology"/>
<keyword evidence="5" id="KW-0687">Ribonucleoprotein</keyword>
<organism evidence="8 9">
    <name type="scientific">Oedothorax gibbosus</name>
    <dbReference type="NCBI Taxonomy" id="931172"/>
    <lineage>
        <taxon>Eukaryota</taxon>
        <taxon>Metazoa</taxon>
        <taxon>Ecdysozoa</taxon>
        <taxon>Arthropoda</taxon>
        <taxon>Chelicerata</taxon>
        <taxon>Arachnida</taxon>
        <taxon>Araneae</taxon>
        <taxon>Araneomorphae</taxon>
        <taxon>Entelegynae</taxon>
        <taxon>Araneoidea</taxon>
        <taxon>Linyphiidae</taxon>
        <taxon>Erigoninae</taxon>
        <taxon>Oedothorax</taxon>
    </lineage>
</organism>
<evidence type="ECO:0000256" key="6">
    <source>
        <dbReference type="ARBA" id="ARBA00035191"/>
    </source>
</evidence>
<reference evidence="8 9" key="1">
    <citation type="journal article" date="2022" name="Nat. Ecol. Evol.">
        <title>A masculinizing supergene underlies an exaggerated male reproductive morph in a spider.</title>
        <authorList>
            <person name="Hendrickx F."/>
            <person name="De Corte Z."/>
            <person name="Sonet G."/>
            <person name="Van Belleghem S.M."/>
            <person name="Kostlbacher S."/>
            <person name="Vangestel C."/>
        </authorList>
    </citation>
    <scope>NUCLEOTIDE SEQUENCE [LARGE SCALE GENOMIC DNA]</scope>
    <source>
        <strain evidence="8">W744_W776</strain>
    </source>
</reference>
<dbReference type="GO" id="GO:0005762">
    <property type="term" value="C:mitochondrial large ribosomal subunit"/>
    <property type="evidence" value="ECO:0007669"/>
    <property type="project" value="TreeGrafter"/>
</dbReference>
<evidence type="ECO:0000256" key="4">
    <source>
        <dbReference type="ARBA" id="ARBA00023128"/>
    </source>
</evidence>
<evidence type="ECO:0000256" key="5">
    <source>
        <dbReference type="ARBA" id="ARBA00023274"/>
    </source>
</evidence>
<evidence type="ECO:0000256" key="2">
    <source>
        <dbReference type="ARBA" id="ARBA00005677"/>
    </source>
</evidence>
<keyword evidence="3" id="KW-0689">Ribosomal protein</keyword>
<evidence type="ECO:0000256" key="1">
    <source>
        <dbReference type="ARBA" id="ARBA00004173"/>
    </source>
</evidence>
<dbReference type="GO" id="GO:0006412">
    <property type="term" value="P:translation"/>
    <property type="evidence" value="ECO:0007669"/>
    <property type="project" value="InterPro"/>
</dbReference>
<dbReference type="Pfam" id="PF05046">
    <property type="entry name" value="Img2"/>
    <property type="match status" value="1"/>
</dbReference>
<dbReference type="Proteomes" id="UP000827092">
    <property type="component" value="Unassembled WGS sequence"/>
</dbReference>
<comment type="subcellular location">
    <subcellularLocation>
        <location evidence="1">Mitochondrion</location>
    </subcellularLocation>
</comment>
<dbReference type="PANTHER" id="PTHR13477:SF0">
    <property type="entry name" value="LARGE RIBOSOMAL SUBUNIT PROTEIN ML49"/>
    <property type="match status" value="1"/>
</dbReference>
<name>A0AAV6VA46_9ARAC</name>
<comment type="similarity">
    <text evidence="2">Belongs to the mitochondrion-specific ribosomal protein mL49 family.</text>
</comment>
<dbReference type="EMBL" id="JAFNEN010000137">
    <property type="protein sequence ID" value="KAG8192603.1"/>
    <property type="molecule type" value="Genomic_DNA"/>
</dbReference>
<evidence type="ECO:0000256" key="3">
    <source>
        <dbReference type="ARBA" id="ARBA00022980"/>
    </source>
</evidence>
<dbReference type="PANTHER" id="PTHR13477">
    <property type="entry name" value="MITOCHONDRIAL 39S RIBOSOMAL PROTEIN L49"/>
    <property type="match status" value="1"/>
</dbReference>
<evidence type="ECO:0000313" key="8">
    <source>
        <dbReference type="EMBL" id="KAG8192603.1"/>
    </source>
</evidence>
<keyword evidence="9" id="KW-1185">Reference proteome</keyword>
<evidence type="ECO:0000313" key="9">
    <source>
        <dbReference type="Proteomes" id="UP000827092"/>
    </source>
</evidence>
<gene>
    <name evidence="8" type="ORF">JTE90_017170</name>
</gene>